<name>A0A9P0AEG0_BEMTA</name>
<dbReference type="SUPFAM" id="SSF50729">
    <property type="entry name" value="PH domain-like"/>
    <property type="match status" value="2"/>
</dbReference>
<dbReference type="Pfam" id="PF00618">
    <property type="entry name" value="RasGEF_N"/>
    <property type="match status" value="1"/>
</dbReference>
<dbReference type="SMART" id="SM00147">
    <property type="entry name" value="RasGEF"/>
    <property type="match status" value="1"/>
</dbReference>
<dbReference type="InterPro" id="IPR001849">
    <property type="entry name" value="PH_domain"/>
</dbReference>
<evidence type="ECO:0000256" key="3">
    <source>
        <dbReference type="SAM" id="Coils"/>
    </source>
</evidence>
<evidence type="ECO:0000313" key="8">
    <source>
        <dbReference type="EMBL" id="CAH0390977.1"/>
    </source>
</evidence>
<dbReference type="PANTHER" id="PTHR23113:SF99">
    <property type="entry name" value="RASGEF DOMAIN-CONTAINING PROTEIN"/>
    <property type="match status" value="1"/>
</dbReference>
<dbReference type="PROSITE" id="PS50096">
    <property type="entry name" value="IQ"/>
    <property type="match status" value="1"/>
</dbReference>
<dbReference type="Gene3D" id="1.10.840.10">
    <property type="entry name" value="Ras guanine-nucleotide exchange factors catalytic domain"/>
    <property type="match status" value="3"/>
</dbReference>
<feature type="coiled-coil region" evidence="3">
    <location>
        <begin position="131"/>
        <end position="193"/>
    </location>
</feature>
<dbReference type="InterPro" id="IPR035899">
    <property type="entry name" value="DBL_dom_sf"/>
</dbReference>
<evidence type="ECO:0000256" key="4">
    <source>
        <dbReference type="SAM" id="MobiDB-lite"/>
    </source>
</evidence>
<feature type="domain" description="DH" evidence="7">
    <location>
        <begin position="264"/>
        <end position="450"/>
    </location>
</feature>
<feature type="domain" description="PH" evidence="5">
    <location>
        <begin position="27"/>
        <end position="131"/>
    </location>
</feature>
<dbReference type="SMART" id="SM00229">
    <property type="entry name" value="RasGEFN"/>
    <property type="match status" value="1"/>
</dbReference>
<protein>
    <recommendedName>
        <fullName evidence="10">Ras-specific guanine nucleotide-releasing factor 2-like</fullName>
    </recommendedName>
</protein>
<feature type="compositionally biased region" description="Polar residues" evidence="4">
    <location>
        <begin position="886"/>
        <end position="902"/>
    </location>
</feature>
<dbReference type="GO" id="GO:0005886">
    <property type="term" value="C:plasma membrane"/>
    <property type="evidence" value="ECO:0007669"/>
    <property type="project" value="TreeGrafter"/>
</dbReference>
<proteinExistence type="predicted"/>
<feature type="compositionally biased region" description="Polar residues" evidence="4">
    <location>
        <begin position="1085"/>
        <end position="1103"/>
    </location>
</feature>
<feature type="coiled-coil region" evidence="3">
    <location>
        <begin position="430"/>
        <end position="460"/>
    </location>
</feature>
<dbReference type="Gene3D" id="1.20.870.10">
    <property type="entry name" value="Son of sevenless (SoS) protein Chain: S domain 1"/>
    <property type="match status" value="2"/>
</dbReference>
<feature type="region of interest" description="Disordered" evidence="4">
    <location>
        <begin position="1132"/>
        <end position="1151"/>
    </location>
</feature>
<evidence type="ECO:0000259" key="7">
    <source>
        <dbReference type="PROSITE" id="PS50010"/>
    </source>
</evidence>
<evidence type="ECO:0000259" key="6">
    <source>
        <dbReference type="PROSITE" id="PS50009"/>
    </source>
</evidence>
<evidence type="ECO:0000313" key="9">
    <source>
        <dbReference type="Proteomes" id="UP001152759"/>
    </source>
</evidence>
<dbReference type="InterPro" id="IPR023578">
    <property type="entry name" value="Ras_GEF_dom_sf"/>
</dbReference>
<evidence type="ECO:0008006" key="10">
    <source>
        <dbReference type="Google" id="ProtNLM"/>
    </source>
</evidence>
<dbReference type="PANTHER" id="PTHR23113">
    <property type="entry name" value="GUANINE NUCLEOTIDE EXCHANGE FACTOR"/>
    <property type="match status" value="1"/>
</dbReference>
<dbReference type="PROSITE" id="PS50009">
    <property type="entry name" value="RASGEF_CAT"/>
    <property type="match status" value="1"/>
</dbReference>
<dbReference type="SUPFAM" id="SSF48366">
    <property type="entry name" value="Ras GEF"/>
    <property type="match status" value="1"/>
</dbReference>
<feature type="compositionally biased region" description="Low complexity" evidence="4">
    <location>
        <begin position="871"/>
        <end position="885"/>
    </location>
</feature>
<feature type="domain" description="Ras-GEF" evidence="6">
    <location>
        <begin position="1146"/>
        <end position="1415"/>
    </location>
</feature>
<dbReference type="EMBL" id="OU963866">
    <property type="protein sequence ID" value="CAH0390977.1"/>
    <property type="molecule type" value="Genomic_DNA"/>
</dbReference>
<dbReference type="Pfam" id="PF00169">
    <property type="entry name" value="PH"/>
    <property type="match status" value="1"/>
</dbReference>
<gene>
    <name evidence="8" type="ORF">BEMITA_LOCUS9641</name>
</gene>
<dbReference type="InterPro" id="IPR036964">
    <property type="entry name" value="RASGEF_cat_dom_sf"/>
</dbReference>
<evidence type="ECO:0000256" key="1">
    <source>
        <dbReference type="ARBA" id="ARBA00022658"/>
    </source>
</evidence>
<keyword evidence="9" id="KW-1185">Reference proteome</keyword>
<evidence type="ECO:0000259" key="5">
    <source>
        <dbReference type="PROSITE" id="PS50003"/>
    </source>
</evidence>
<dbReference type="InterPro" id="IPR001895">
    <property type="entry name" value="RASGEF_cat_dom"/>
</dbReference>
<feature type="compositionally biased region" description="Polar residues" evidence="4">
    <location>
        <begin position="1051"/>
        <end position="1070"/>
    </location>
</feature>
<accession>A0A9P0AEG0</accession>
<dbReference type="PROSITE" id="PS50010">
    <property type="entry name" value="DH_2"/>
    <property type="match status" value="1"/>
</dbReference>
<dbReference type="GO" id="GO:0007265">
    <property type="term" value="P:Ras protein signal transduction"/>
    <property type="evidence" value="ECO:0007669"/>
    <property type="project" value="TreeGrafter"/>
</dbReference>
<reference evidence="8" key="1">
    <citation type="submission" date="2021-12" db="EMBL/GenBank/DDBJ databases">
        <authorList>
            <person name="King R."/>
        </authorList>
    </citation>
    <scope>NUCLEOTIDE SEQUENCE</scope>
</reference>
<feature type="compositionally biased region" description="Low complexity" evidence="4">
    <location>
        <begin position="777"/>
        <end position="790"/>
    </location>
</feature>
<dbReference type="PROSITE" id="PS50003">
    <property type="entry name" value="PH_DOMAIN"/>
    <property type="match status" value="2"/>
</dbReference>
<dbReference type="InterPro" id="IPR008937">
    <property type="entry name" value="Ras-like_GEF"/>
</dbReference>
<dbReference type="Pfam" id="PF00617">
    <property type="entry name" value="RasGEF"/>
    <property type="match status" value="1"/>
</dbReference>
<dbReference type="Gene3D" id="2.30.29.30">
    <property type="entry name" value="Pleckstrin-homology domain (PH domain)/Phosphotyrosine-binding domain (PTB)"/>
    <property type="match status" value="2"/>
</dbReference>
<dbReference type="InterPro" id="IPR011993">
    <property type="entry name" value="PH-like_dom_sf"/>
</dbReference>
<dbReference type="Gene3D" id="1.20.900.10">
    <property type="entry name" value="Dbl homology (DH) domain"/>
    <property type="match status" value="1"/>
</dbReference>
<feature type="region of interest" description="Disordered" evidence="4">
    <location>
        <begin position="557"/>
        <end position="580"/>
    </location>
</feature>
<keyword evidence="3" id="KW-0175">Coiled coil</keyword>
<keyword evidence="1 2" id="KW-0344">Guanine-nucleotide releasing factor</keyword>
<dbReference type="GO" id="GO:0005085">
    <property type="term" value="F:guanyl-nucleotide exchange factor activity"/>
    <property type="evidence" value="ECO:0007669"/>
    <property type="project" value="UniProtKB-KW"/>
</dbReference>
<feature type="region of interest" description="Disordered" evidence="4">
    <location>
        <begin position="846"/>
        <end position="943"/>
    </location>
</feature>
<dbReference type="InterPro" id="IPR019804">
    <property type="entry name" value="Ras_G-nucl-exch_fac_CS"/>
</dbReference>
<dbReference type="Proteomes" id="UP001152759">
    <property type="component" value="Chromosome 5"/>
</dbReference>
<dbReference type="PROSITE" id="PS00720">
    <property type="entry name" value="RASGEF"/>
    <property type="match status" value="1"/>
</dbReference>
<feature type="region of interest" description="Disordered" evidence="4">
    <location>
        <begin position="765"/>
        <end position="805"/>
    </location>
</feature>
<organism evidence="8 9">
    <name type="scientific">Bemisia tabaci</name>
    <name type="common">Sweetpotato whitefly</name>
    <name type="synonym">Aleurodes tabaci</name>
    <dbReference type="NCBI Taxonomy" id="7038"/>
    <lineage>
        <taxon>Eukaryota</taxon>
        <taxon>Metazoa</taxon>
        <taxon>Ecdysozoa</taxon>
        <taxon>Arthropoda</taxon>
        <taxon>Hexapoda</taxon>
        <taxon>Insecta</taxon>
        <taxon>Pterygota</taxon>
        <taxon>Neoptera</taxon>
        <taxon>Paraneoptera</taxon>
        <taxon>Hemiptera</taxon>
        <taxon>Sternorrhyncha</taxon>
        <taxon>Aleyrodoidea</taxon>
        <taxon>Aleyrodidae</taxon>
        <taxon>Aleyrodinae</taxon>
        <taxon>Bemisia</taxon>
    </lineage>
</organism>
<dbReference type="SUPFAM" id="SSF48065">
    <property type="entry name" value="DBL homology domain (DH-domain)"/>
    <property type="match status" value="1"/>
</dbReference>
<feature type="compositionally biased region" description="Polar residues" evidence="4">
    <location>
        <begin position="847"/>
        <end position="866"/>
    </location>
</feature>
<feature type="compositionally biased region" description="Low complexity" evidence="4">
    <location>
        <begin position="919"/>
        <end position="935"/>
    </location>
</feature>
<evidence type="ECO:0000256" key="2">
    <source>
        <dbReference type="PROSITE-ProRule" id="PRU00168"/>
    </source>
</evidence>
<sequence>MLSPKIQRGIRVNESQLLMLADKARLDNSLQGHLYKRTANNTRWQLRWFVLYQNLLFYYDNEASERPAGIILLEGCYCQKQISTDKGKQISDKQLIFSVSYRADNQRHYELRASTESDCKTWIQAIEAASFNKLLQEKEELEQKHLHLLQIVESEKTEKWQFYVQCEEIQLENKELKAELRAVKKERDLLSKHNTAMMGAKPGLNRVISSESADSNTDTDNQDNLDLWKIKKVQSFFRGWLCRRRWKQIVEQYIKSPHAESMRKRNSLVFRMVEAEEEYVEQMETLVACFLRPFKMAASSKKPPCTHEDVNSIFLNSETVLFLHQIFLKGLTSRMESWPTLVLGDLFDMLLPMLNIYQEYVRNHHFSLQVLTECKQSPQFAALLDRLENKPACQGRSLEFFLTYPMHQVPRYIITLHELLAHTPHDHVERKSLQNAQQQLEDLSRQMHDEVSETENLRKNLAVERMIVEGCDILLDVNQVFVRQGSLIQIPTDKEKSYLSRIAHFKSEKEAICQCFLFSNHMILTRRASNGRLHLLPDVGRIPLTDAILIEDPSEHELNKEDNGATHSSPSHAAGGSEDISKSPLHNHDFKLILDSKTGNNSFTLHLVAPSMQEKQAWISDISQCIDNVHFNDLLYNSLSDTSSVTMPQSMKNDPKLFKNDKDIRFSRTLNSCRVPQITYATPQKLLERLTDLRFLSIDFLNTFLLTYRVFTDGVAVLEALKKVFYTADPPDSDTNVAGSIMSLEGYAGADENMSCLQLRDPSERRRSSCISPRRVSGASSVSGLSGYGSESDKDRSASYDSQGYSKIPRKQSFCRFDEIKESCQQSSFTSPTQSPRRKVSIRVEQADQQTHLTPPTITTSASNETLIDGVPRSSSSSPSNVSSVTLVGSNGSTSNLSSVTLVPSAESPVDSKPGDPQTSISSSSLYTAASSSSTHQDPVSTQPVIKECFPKKSENCLSPKVTKTKKGTHNVDPSVNSVRKQSVNLHLTSVGQTGSNFHLGDGQGVDYRRRASESVVSGHPNYLSGAGAKQSIVVEDTSSDAEDNRCFENWQASTSSNSRSGSIMSTTFTGHHGRRSVPSEYDGNPSQRPSIQHDSPQHSTKSGVVITSFRQSQRRSSISTAASAFAIATSGASNPRDVSPMSKAEQNRIGSCRNKRKESVLSTAATMRVLNVLRHWISKHPQDFEGDGSLKELSLQFLEDILSGPNLLPAEHKAATHLQRLLTKEDNETKTVDLNALLTVPPNSSRETIESLSALEIAEQMTYLDHQIFVAIRCEEFLGQAWMKEDRATKAPHITLMTKRFNESKQTIDKLQSIVSSDGRFRNLRDALHRSDPPCIPYLGIYLTDLSFLEEGTPNFTEDGLLNFAKMRMYSLPPPQRAAGKTVSVRRVKTPSTWRVCNMDIHGARIVASRRCDEILIEIETNISLTSELDSRVACCVDEIAHVIREIRHFQQVPYKIELIPKAARYLLDPALLLDDDELYRISLEIEPRTSRLSSAALTGLPLTQPLQTLRP</sequence>
<feature type="region of interest" description="Disordered" evidence="4">
    <location>
        <begin position="1051"/>
        <end position="1104"/>
    </location>
</feature>
<dbReference type="SMART" id="SM00325">
    <property type="entry name" value="RhoGEF"/>
    <property type="match status" value="1"/>
</dbReference>
<feature type="domain" description="PH" evidence="5">
    <location>
        <begin position="480"/>
        <end position="627"/>
    </location>
</feature>
<dbReference type="SMART" id="SM00233">
    <property type="entry name" value="PH"/>
    <property type="match status" value="2"/>
</dbReference>
<dbReference type="InterPro" id="IPR000651">
    <property type="entry name" value="Ras-like_Gua-exchang_fac_N"/>
</dbReference>
<dbReference type="CDD" id="cd00160">
    <property type="entry name" value="RhoGEF"/>
    <property type="match status" value="1"/>
</dbReference>
<dbReference type="Pfam" id="PF00621">
    <property type="entry name" value="RhoGEF"/>
    <property type="match status" value="1"/>
</dbReference>
<dbReference type="InterPro" id="IPR000219">
    <property type="entry name" value="DH_dom"/>
</dbReference>